<reference evidence="3" key="2">
    <citation type="journal article" date="2021" name="PeerJ">
        <title>Extensive microbial diversity within the chicken gut microbiome revealed by metagenomics and culture.</title>
        <authorList>
            <person name="Gilroy R."/>
            <person name="Ravi A."/>
            <person name="Getino M."/>
            <person name="Pursley I."/>
            <person name="Horton D.L."/>
            <person name="Alikhan N.F."/>
            <person name="Baker D."/>
            <person name="Gharbi K."/>
            <person name="Hall N."/>
            <person name="Watson M."/>
            <person name="Adriaenssens E.M."/>
            <person name="Foster-Nyarko E."/>
            <person name="Jarju S."/>
            <person name="Secka A."/>
            <person name="Antonio M."/>
            <person name="Oren A."/>
            <person name="Chaudhuri R.R."/>
            <person name="La Ragione R."/>
            <person name="Hildebrand F."/>
            <person name="Pallen M.J."/>
        </authorList>
    </citation>
    <scope>NUCLEOTIDE SEQUENCE</scope>
    <source>
        <strain evidence="3">CHK152-2994</strain>
    </source>
</reference>
<proteinExistence type="inferred from homology"/>
<dbReference type="Gene3D" id="3.10.129.10">
    <property type="entry name" value="Hotdog Thioesterase"/>
    <property type="match status" value="1"/>
</dbReference>
<comment type="caution">
    <text evidence="3">The sequence shown here is derived from an EMBL/GenBank/DDBJ whole genome shotgun (WGS) entry which is preliminary data.</text>
</comment>
<name>A0A9D1FY27_9BACT</name>
<dbReference type="SUPFAM" id="SSF54637">
    <property type="entry name" value="Thioesterase/thiol ester dehydrase-isomerase"/>
    <property type="match status" value="1"/>
</dbReference>
<sequence length="136" mass="15348">MKQKVYYADTDAYGVVWHGAYLRWLEAARVELCEAMGLNLIDLKNNDIALPVVNLNVRYKASARLNDNLIIETSITKYNGLSVTFSQLIKSAETQKTFIEADIDVVAINNSGKLYRRMPSVLADAFEREVKCLQSV</sequence>
<dbReference type="Proteomes" id="UP000824139">
    <property type="component" value="Unassembled WGS sequence"/>
</dbReference>
<dbReference type="CDD" id="cd00586">
    <property type="entry name" value="4HBT"/>
    <property type="match status" value="1"/>
</dbReference>
<evidence type="ECO:0000313" key="4">
    <source>
        <dbReference type="Proteomes" id="UP000824139"/>
    </source>
</evidence>
<evidence type="ECO:0000313" key="3">
    <source>
        <dbReference type="EMBL" id="HIS83561.1"/>
    </source>
</evidence>
<dbReference type="InterPro" id="IPR050563">
    <property type="entry name" value="4-hydroxybenzoyl-CoA_TE"/>
</dbReference>
<dbReference type="AlphaFoldDB" id="A0A9D1FY27"/>
<comment type="similarity">
    <text evidence="1">Belongs to the 4-hydroxybenzoyl-CoA thioesterase family.</text>
</comment>
<organism evidence="3 4">
    <name type="scientific">Candidatus Scatenecus faecavium</name>
    <dbReference type="NCBI Taxonomy" id="2840915"/>
    <lineage>
        <taxon>Bacteria</taxon>
        <taxon>Candidatus Scatenecus</taxon>
    </lineage>
</organism>
<evidence type="ECO:0000256" key="1">
    <source>
        <dbReference type="ARBA" id="ARBA00005953"/>
    </source>
</evidence>
<dbReference type="PANTHER" id="PTHR31793">
    <property type="entry name" value="4-HYDROXYBENZOYL-COA THIOESTERASE FAMILY MEMBER"/>
    <property type="match status" value="1"/>
</dbReference>
<dbReference type="EMBL" id="DVJO01000177">
    <property type="protein sequence ID" value="HIS83561.1"/>
    <property type="molecule type" value="Genomic_DNA"/>
</dbReference>
<dbReference type="PANTHER" id="PTHR31793:SF37">
    <property type="entry name" value="ACYL-COA THIOESTER HYDROLASE YBGC"/>
    <property type="match status" value="1"/>
</dbReference>
<dbReference type="InterPro" id="IPR029069">
    <property type="entry name" value="HotDog_dom_sf"/>
</dbReference>
<reference evidence="3" key="1">
    <citation type="submission" date="2020-10" db="EMBL/GenBank/DDBJ databases">
        <authorList>
            <person name="Gilroy R."/>
        </authorList>
    </citation>
    <scope>NUCLEOTIDE SEQUENCE</scope>
    <source>
        <strain evidence="3">CHK152-2994</strain>
    </source>
</reference>
<accession>A0A9D1FY27</accession>
<keyword evidence="2" id="KW-0378">Hydrolase</keyword>
<evidence type="ECO:0000256" key="2">
    <source>
        <dbReference type="ARBA" id="ARBA00022801"/>
    </source>
</evidence>
<dbReference type="PIRSF" id="PIRSF003230">
    <property type="entry name" value="YbgC"/>
    <property type="match status" value="1"/>
</dbReference>
<dbReference type="InterPro" id="IPR006684">
    <property type="entry name" value="YbgC/YbaW"/>
</dbReference>
<gene>
    <name evidence="3" type="ORF">IAD41_08170</name>
</gene>
<dbReference type="NCBIfam" id="TIGR00051">
    <property type="entry name" value="YbgC/FadM family acyl-CoA thioesterase"/>
    <property type="match status" value="1"/>
</dbReference>
<dbReference type="Pfam" id="PF13279">
    <property type="entry name" value="4HBT_2"/>
    <property type="match status" value="1"/>
</dbReference>
<protein>
    <submittedName>
        <fullName evidence="3">Acyl-CoA thioesterase</fullName>
    </submittedName>
</protein>
<dbReference type="GO" id="GO:0047617">
    <property type="term" value="F:fatty acyl-CoA hydrolase activity"/>
    <property type="evidence" value="ECO:0007669"/>
    <property type="project" value="TreeGrafter"/>
</dbReference>